<keyword evidence="1" id="KW-0732">Signal</keyword>
<dbReference type="GO" id="GO:0015628">
    <property type="term" value="P:protein secretion by the type II secretion system"/>
    <property type="evidence" value="ECO:0007669"/>
    <property type="project" value="TreeGrafter"/>
</dbReference>
<dbReference type="InterPro" id="IPR010994">
    <property type="entry name" value="RuvA_2-like"/>
</dbReference>
<dbReference type="GO" id="GO:0015627">
    <property type="term" value="C:type II protein secretion system complex"/>
    <property type="evidence" value="ECO:0007669"/>
    <property type="project" value="TreeGrafter"/>
</dbReference>
<reference evidence="3 4" key="1">
    <citation type="submission" date="2018-08" db="EMBL/GenBank/DDBJ databases">
        <title>Salinimonas sediminis sp. nov., a piezophilic bacterium isolated from a deep-sea sediment sample from the New Britain Trench.</title>
        <authorList>
            <person name="Cao J."/>
        </authorList>
    </citation>
    <scope>NUCLEOTIDE SEQUENCE [LARGE SCALE GENOMIC DNA]</scope>
    <source>
        <strain evidence="3 4">N102</strain>
    </source>
</reference>
<dbReference type="SMART" id="SM00278">
    <property type="entry name" value="HhH1"/>
    <property type="match status" value="2"/>
</dbReference>
<dbReference type="NCBIfam" id="TIGR00426">
    <property type="entry name" value="competence protein ComEA helix-hairpin-helix repeat region"/>
    <property type="match status" value="1"/>
</dbReference>
<dbReference type="InterPro" id="IPR051675">
    <property type="entry name" value="Endo/Exo/Phosphatase_dom_1"/>
</dbReference>
<dbReference type="PANTHER" id="PTHR21180:SF32">
    <property type="entry name" value="ENDONUCLEASE_EXONUCLEASE_PHOSPHATASE FAMILY DOMAIN-CONTAINING PROTEIN 1"/>
    <property type="match status" value="1"/>
</dbReference>
<protein>
    <submittedName>
        <fullName evidence="3">Helix-hairpin-helix domain-containing protein</fullName>
    </submittedName>
</protein>
<gene>
    <name evidence="3" type="ORF">D0Y50_04255</name>
</gene>
<evidence type="ECO:0000259" key="2">
    <source>
        <dbReference type="SMART" id="SM00278"/>
    </source>
</evidence>
<dbReference type="Proteomes" id="UP000262073">
    <property type="component" value="Chromosome"/>
</dbReference>
<dbReference type="PANTHER" id="PTHR21180">
    <property type="entry name" value="ENDONUCLEASE/EXONUCLEASE/PHOSPHATASE FAMILY DOMAIN-CONTAINING PROTEIN 1"/>
    <property type="match status" value="1"/>
</dbReference>
<feature type="domain" description="Helix-hairpin-helix DNA-binding motif class 1" evidence="2">
    <location>
        <begin position="76"/>
        <end position="95"/>
    </location>
</feature>
<dbReference type="Pfam" id="PF12836">
    <property type="entry name" value="HHH_3"/>
    <property type="match status" value="1"/>
</dbReference>
<dbReference type="KEGG" id="salm:D0Y50_04255"/>
<dbReference type="Gene3D" id="1.10.150.280">
    <property type="entry name" value="AF1531-like domain"/>
    <property type="match status" value="1"/>
</dbReference>
<dbReference type="EMBL" id="CP031769">
    <property type="protein sequence ID" value="AXR08396.1"/>
    <property type="molecule type" value="Genomic_DNA"/>
</dbReference>
<dbReference type="SUPFAM" id="SSF47781">
    <property type="entry name" value="RuvA domain 2-like"/>
    <property type="match status" value="1"/>
</dbReference>
<dbReference type="InterPro" id="IPR003583">
    <property type="entry name" value="Hlx-hairpin-Hlx_DNA-bd_motif"/>
</dbReference>
<organism evidence="3 4">
    <name type="scientific">Salinimonas sediminis</name>
    <dbReference type="NCBI Taxonomy" id="2303538"/>
    <lineage>
        <taxon>Bacteria</taxon>
        <taxon>Pseudomonadati</taxon>
        <taxon>Pseudomonadota</taxon>
        <taxon>Gammaproteobacteria</taxon>
        <taxon>Alteromonadales</taxon>
        <taxon>Alteromonadaceae</taxon>
        <taxon>Alteromonas/Salinimonas group</taxon>
        <taxon>Salinimonas</taxon>
    </lineage>
</organism>
<dbReference type="InterPro" id="IPR004509">
    <property type="entry name" value="Competence_ComEA_HhH"/>
</dbReference>
<evidence type="ECO:0000313" key="3">
    <source>
        <dbReference type="EMBL" id="AXR08396.1"/>
    </source>
</evidence>
<dbReference type="GO" id="GO:0003677">
    <property type="term" value="F:DNA binding"/>
    <property type="evidence" value="ECO:0007669"/>
    <property type="project" value="InterPro"/>
</dbReference>
<feature type="signal peptide" evidence="1">
    <location>
        <begin position="1"/>
        <end position="23"/>
    </location>
</feature>
<feature type="domain" description="Helix-hairpin-helix DNA-binding motif class 1" evidence="2">
    <location>
        <begin position="46"/>
        <end position="65"/>
    </location>
</feature>
<evidence type="ECO:0000313" key="4">
    <source>
        <dbReference type="Proteomes" id="UP000262073"/>
    </source>
</evidence>
<dbReference type="AlphaFoldDB" id="A0A346NS89"/>
<evidence type="ECO:0000256" key="1">
    <source>
        <dbReference type="SAM" id="SignalP"/>
    </source>
</evidence>
<name>A0A346NS89_9ALTE</name>
<keyword evidence="4" id="KW-1185">Reference proteome</keyword>
<dbReference type="GO" id="GO:0006281">
    <property type="term" value="P:DNA repair"/>
    <property type="evidence" value="ECO:0007669"/>
    <property type="project" value="InterPro"/>
</dbReference>
<dbReference type="OrthoDB" id="7510573at2"/>
<sequence>MRYIIAAVIVALTCAMTPAVVSAQETQDTTLLNQSAPMDLNLATQEELMQLPGIGQSKAQAIIDYRTKMGRFLEVDQLTEVKGIGEKMLTKVKARLFVEE</sequence>
<accession>A0A346NS89</accession>
<proteinExistence type="predicted"/>
<feature type="chain" id="PRO_5016996684" evidence="1">
    <location>
        <begin position="24"/>
        <end position="100"/>
    </location>
</feature>